<name>A0A1W0X2X1_HYPEX</name>
<dbReference type="EMBL" id="MTYJ01000020">
    <property type="protein sequence ID" value="OQV21856.1"/>
    <property type="molecule type" value="Genomic_DNA"/>
</dbReference>
<organism evidence="1 2">
    <name type="scientific">Hypsibius exemplaris</name>
    <name type="common">Freshwater tardigrade</name>
    <dbReference type="NCBI Taxonomy" id="2072580"/>
    <lineage>
        <taxon>Eukaryota</taxon>
        <taxon>Metazoa</taxon>
        <taxon>Ecdysozoa</taxon>
        <taxon>Tardigrada</taxon>
        <taxon>Eutardigrada</taxon>
        <taxon>Parachela</taxon>
        <taxon>Hypsibioidea</taxon>
        <taxon>Hypsibiidae</taxon>
        <taxon>Hypsibius</taxon>
    </lineage>
</organism>
<dbReference type="Proteomes" id="UP000192578">
    <property type="component" value="Unassembled WGS sequence"/>
</dbReference>
<keyword evidence="2" id="KW-1185">Reference proteome</keyword>
<sequence>MRLGNLTDADMQMLGTRLITREKLIELDMTRGACFFFPEGKNAYNVDVLGRLHLSHYRAVDREANGDVVTSALSREYFALMEKRGGFQRRVSA</sequence>
<dbReference type="AlphaFoldDB" id="A0A1W0X2X1"/>
<protein>
    <submittedName>
        <fullName evidence="1">Uncharacterized protein</fullName>
    </submittedName>
</protein>
<proteinExistence type="predicted"/>
<dbReference type="OrthoDB" id="272985at2759"/>
<accession>A0A1W0X2X1</accession>
<comment type="caution">
    <text evidence="1">The sequence shown here is derived from an EMBL/GenBank/DDBJ whole genome shotgun (WGS) entry which is preliminary data.</text>
</comment>
<evidence type="ECO:0000313" key="1">
    <source>
        <dbReference type="EMBL" id="OQV21856.1"/>
    </source>
</evidence>
<gene>
    <name evidence="1" type="ORF">BV898_04070</name>
</gene>
<evidence type="ECO:0000313" key="2">
    <source>
        <dbReference type="Proteomes" id="UP000192578"/>
    </source>
</evidence>
<reference evidence="2" key="1">
    <citation type="submission" date="2017-01" db="EMBL/GenBank/DDBJ databases">
        <title>Comparative genomics of anhydrobiosis in the tardigrade Hypsibius dujardini.</title>
        <authorList>
            <person name="Yoshida Y."/>
            <person name="Koutsovoulos G."/>
            <person name="Laetsch D."/>
            <person name="Stevens L."/>
            <person name="Kumar S."/>
            <person name="Horikawa D."/>
            <person name="Ishino K."/>
            <person name="Komine S."/>
            <person name="Tomita M."/>
            <person name="Blaxter M."/>
            <person name="Arakawa K."/>
        </authorList>
    </citation>
    <scope>NUCLEOTIDE SEQUENCE [LARGE SCALE GENOMIC DNA]</scope>
    <source>
        <strain evidence="2">Z151</strain>
    </source>
</reference>